<keyword evidence="11 19" id="KW-0418">Kinase</keyword>
<evidence type="ECO:0000256" key="2">
    <source>
        <dbReference type="ARBA" id="ARBA00012438"/>
    </source>
</evidence>
<feature type="modified residue" description="4-aspartylphosphate" evidence="15">
    <location>
        <position position="674"/>
    </location>
</feature>
<dbReference type="RefSeq" id="WP_307269761.1">
    <property type="nucleotide sequence ID" value="NZ_JAUSVX010000002.1"/>
</dbReference>
<dbReference type="PROSITE" id="PS50109">
    <property type="entry name" value="HIS_KIN"/>
    <property type="match status" value="1"/>
</dbReference>
<evidence type="ECO:0000259" key="18">
    <source>
        <dbReference type="PROSITE" id="PS50113"/>
    </source>
</evidence>
<dbReference type="InterPro" id="IPR036097">
    <property type="entry name" value="HisK_dim/P_sf"/>
</dbReference>
<comment type="catalytic activity">
    <reaction evidence="1">
        <text>ATP + protein L-histidine = ADP + protein N-phospho-L-histidine.</text>
        <dbReference type="EC" id="2.7.13.3"/>
    </reaction>
</comment>
<keyword evidence="9" id="KW-0808">Transferase</keyword>
<dbReference type="SMART" id="SM00387">
    <property type="entry name" value="HATPase_c"/>
    <property type="match status" value="1"/>
</dbReference>
<dbReference type="InterPro" id="IPR003594">
    <property type="entry name" value="HATPase_dom"/>
</dbReference>
<evidence type="ECO:0000256" key="7">
    <source>
        <dbReference type="ARBA" id="ARBA00022630"/>
    </source>
</evidence>
<dbReference type="SMART" id="SM00065">
    <property type="entry name" value="GAF"/>
    <property type="match status" value="1"/>
</dbReference>
<evidence type="ECO:0000256" key="5">
    <source>
        <dbReference type="ARBA" id="ARBA00022553"/>
    </source>
</evidence>
<dbReference type="InterPro" id="IPR000700">
    <property type="entry name" value="PAS-assoc_C"/>
</dbReference>
<evidence type="ECO:0000313" key="20">
    <source>
        <dbReference type="Proteomes" id="UP001242480"/>
    </source>
</evidence>
<evidence type="ECO:0000256" key="10">
    <source>
        <dbReference type="ARBA" id="ARBA00022741"/>
    </source>
</evidence>
<evidence type="ECO:0000256" key="4">
    <source>
        <dbReference type="ARBA" id="ARBA00022543"/>
    </source>
</evidence>
<keyword evidence="5 15" id="KW-0597">Phosphoprotein</keyword>
<evidence type="ECO:0000259" key="17">
    <source>
        <dbReference type="PROSITE" id="PS50110"/>
    </source>
</evidence>
<dbReference type="InterPro" id="IPR036890">
    <property type="entry name" value="HATPase_C_sf"/>
</dbReference>
<evidence type="ECO:0000313" key="19">
    <source>
        <dbReference type="EMBL" id="MDQ0468487.1"/>
    </source>
</evidence>
<evidence type="ECO:0000256" key="1">
    <source>
        <dbReference type="ARBA" id="ARBA00000085"/>
    </source>
</evidence>
<gene>
    <name evidence="19" type="ORF">QO011_001487</name>
</gene>
<evidence type="ECO:0000256" key="13">
    <source>
        <dbReference type="ARBA" id="ARBA00022991"/>
    </source>
</evidence>
<dbReference type="Pfam" id="PF02518">
    <property type="entry name" value="HATPase_c"/>
    <property type="match status" value="1"/>
</dbReference>
<dbReference type="InterPro" id="IPR001789">
    <property type="entry name" value="Sig_transdc_resp-reg_receiver"/>
</dbReference>
<dbReference type="Gene3D" id="3.30.565.10">
    <property type="entry name" value="Histidine kinase-like ATPase, C-terminal domain"/>
    <property type="match status" value="2"/>
</dbReference>
<dbReference type="SMART" id="SM00911">
    <property type="entry name" value="HWE_HK"/>
    <property type="match status" value="1"/>
</dbReference>
<keyword evidence="12" id="KW-0067">ATP-binding</keyword>
<evidence type="ECO:0000256" key="9">
    <source>
        <dbReference type="ARBA" id="ARBA00022679"/>
    </source>
</evidence>
<dbReference type="SUPFAM" id="SSF55785">
    <property type="entry name" value="PYP-like sensor domain (PAS domain)"/>
    <property type="match status" value="1"/>
</dbReference>
<sequence>MKLSKPLAPAFLQGGGEMGGLIRSKDWAATPLGPPQTWSIALTTMVSLMLANRFPQLLWWGPDYISIYNDAYRPVLGEKHPWALGRPFREVWPEVAHILGPLIDTPFHGGPSSWTDDIQLEVRRHGFDEETHFTFAYSPTPDPAAPRGIGGVLATVSEITEKIVGERRLAALRDLGARTGDARSAETACAHMAEALAAHAYDVPFALIYLMEEDGLQARLAAVAGAQAGDPAVPEVVELGSEQAAWPFADVAAGAHAVTVEDLDRRFARLPPGPWRDPPRTALVVPLMVANRLVGFLVAGASPRLRLDDDYRSFFDLAAAQIATAVGNARAYEAERQRAEALAAIDRAKTTFFSNISHEFRTPLTLMLGPLEDALSDGDHPLDARQRERVDMSARNGLRLQKLVNALLDFSRVEAGRIEAVYQPTDLSAFTRDLASSFRSACEKAGLTLSIEAPPLSEPVFVDREMWEKIVLNLLSNAFKFTFEGGITVAVSAEGREAVLTVRDSGVGIPDNELPRIFERFHRVAGTRGRTHEGTGIGLALVQEMVNQHKGRIAVESRPDEGTTFIVRLPLGRGHLPRDRIETGRGQPSTAIRVEAFVAEALRWLDAVGTDGVEASLPPEAGPRPGVLVADDNADMREYLRQLLGQRYRVRLASDGDEALAAIRSAKPDIVLADVMMPGLDGYGLLDALRADPATADLPVVLLSARAGQEATIEGLNAGADDYLVKPFSARELIARLAANLERARSRRQLRDSEERFRALVSATSDVVYQMSPDWREMRALEGRGFLADTDAPSIAWIDAYLLPEDQPQILAAIAAAIRSKSPFQMEHRVRLADGAVGWVFSRAVPLLDGQGEVTGWFGAASDVTERKQMEEHLRLVVHELNHRVKNNLAMIQAMAAQTFRGQNDGGAAQAAFTARLVALARANDLLTGERWVGASLEHVLEQALEPYGVGQQARCVIEGPAVALSSKTALSLALATHELATNAVKHGAWSTAQGKVSVAWAVEEAEGGPRLRWQWRESGGPPVSPPARRGFGSRLIERGLTAEMGGEVRLDFRPEGLVCTIDAPLSPDAAE</sequence>
<dbReference type="CDD" id="cd00130">
    <property type="entry name" value="PAS"/>
    <property type="match status" value="1"/>
</dbReference>
<accession>A0ABU0J2K4</accession>
<dbReference type="Gene3D" id="3.30.450.20">
    <property type="entry name" value="PAS domain"/>
    <property type="match status" value="2"/>
</dbReference>
<dbReference type="PROSITE" id="PS50110">
    <property type="entry name" value="RESPONSE_REGULATORY"/>
    <property type="match status" value="1"/>
</dbReference>
<dbReference type="Pfam" id="PF00072">
    <property type="entry name" value="Response_reg"/>
    <property type="match status" value="1"/>
</dbReference>
<dbReference type="InterPro" id="IPR005467">
    <property type="entry name" value="His_kinase_dom"/>
</dbReference>
<dbReference type="Pfam" id="PF08448">
    <property type="entry name" value="PAS_4"/>
    <property type="match status" value="1"/>
</dbReference>
<evidence type="ECO:0000256" key="15">
    <source>
        <dbReference type="PROSITE-ProRule" id="PRU00169"/>
    </source>
</evidence>
<keyword evidence="13" id="KW-0157">Chromophore</keyword>
<dbReference type="NCBIfam" id="TIGR00229">
    <property type="entry name" value="sensory_box"/>
    <property type="match status" value="1"/>
</dbReference>
<evidence type="ECO:0000256" key="14">
    <source>
        <dbReference type="ARBA" id="ARBA00023170"/>
    </source>
</evidence>
<dbReference type="InterPro" id="IPR013656">
    <property type="entry name" value="PAS_4"/>
</dbReference>
<dbReference type="Pfam" id="PF07536">
    <property type="entry name" value="HWE_HK"/>
    <property type="match status" value="1"/>
</dbReference>
<evidence type="ECO:0000259" key="16">
    <source>
        <dbReference type="PROSITE" id="PS50109"/>
    </source>
</evidence>
<dbReference type="CDD" id="cd16922">
    <property type="entry name" value="HATPase_EvgS-ArcB-TorS-like"/>
    <property type="match status" value="1"/>
</dbReference>
<feature type="domain" description="PAC" evidence="18">
    <location>
        <begin position="824"/>
        <end position="876"/>
    </location>
</feature>
<dbReference type="CDD" id="cd00082">
    <property type="entry name" value="HisKA"/>
    <property type="match status" value="1"/>
</dbReference>
<dbReference type="SMART" id="SM00086">
    <property type="entry name" value="PAC"/>
    <property type="match status" value="1"/>
</dbReference>
<dbReference type="SUPFAM" id="SSF55874">
    <property type="entry name" value="ATPase domain of HSP90 chaperone/DNA topoisomerase II/histidine kinase"/>
    <property type="match status" value="1"/>
</dbReference>
<dbReference type="Gene3D" id="1.10.287.130">
    <property type="match status" value="1"/>
</dbReference>
<dbReference type="Gene3D" id="3.40.50.2300">
    <property type="match status" value="1"/>
</dbReference>
<feature type="domain" description="Histidine kinase" evidence="16">
    <location>
        <begin position="355"/>
        <end position="573"/>
    </location>
</feature>
<dbReference type="EC" id="2.7.13.3" evidence="2"/>
<reference evidence="19 20" key="1">
    <citation type="submission" date="2023-07" db="EMBL/GenBank/DDBJ databases">
        <title>Genomic Encyclopedia of Type Strains, Phase IV (KMG-IV): sequencing the most valuable type-strain genomes for metagenomic binning, comparative biology and taxonomic classification.</title>
        <authorList>
            <person name="Goeker M."/>
        </authorList>
    </citation>
    <scope>NUCLEOTIDE SEQUENCE [LARGE SCALE GENOMIC DNA]</scope>
    <source>
        <strain evidence="19 20">DSM 19619</strain>
    </source>
</reference>
<keyword evidence="20" id="KW-1185">Reference proteome</keyword>
<dbReference type="EMBL" id="JAUSVX010000002">
    <property type="protein sequence ID" value="MDQ0468487.1"/>
    <property type="molecule type" value="Genomic_DNA"/>
</dbReference>
<evidence type="ECO:0000256" key="11">
    <source>
        <dbReference type="ARBA" id="ARBA00022777"/>
    </source>
</evidence>
<evidence type="ECO:0000256" key="3">
    <source>
        <dbReference type="ARBA" id="ARBA00021740"/>
    </source>
</evidence>
<dbReference type="InterPro" id="IPR011102">
    <property type="entry name" value="Sig_transdc_His_kinase_HWE"/>
</dbReference>
<dbReference type="SUPFAM" id="SSF47384">
    <property type="entry name" value="Homodimeric domain of signal transducing histidine kinase"/>
    <property type="match status" value="1"/>
</dbReference>
<evidence type="ECO:0000256" key="12">
    <source>
        <dbReference type="ARBA" id="ARBA00022840"/>
    </source>
</evidence>
<dbReference type="SMART" id="SM00388">
    <property type="entry name" value="HisKA"/>
    <property type="match status" value="1"/>
</dbReference>
<dbReference type="InterPro" id="IPR001610">
    <property type="entry name" value="PAC"/>
</dbReference>
<evidence type="ECO:0000256" key="8">
    <source>
        <dbReference type="ARBA" id="ARBA00022643"/>
    </source>
</evidence>
<keyword evidence="6" id="KW-0716">Sensory transduction</keyword>
<dbReference type="InterPro" id="IPR035965">
    <property type="entry name" value="PAS-like_dom_sf"/>
</dbReference>
<dbReference type="Gene3D" id="3.30.450.40">
    <property type="match status" value="1"/>
</dbReference>
<keyword evidence="8" id="KW-0288">FMN</keyword>
<dbReference type="Proteomes" id="UP001242480">
    <property type="component" value="Unassembled WGS sequence"/>
</dbReference>
<dbReference type="SUPFAM" id="SSF52172">
    <property type="entry name" value="CheY-like"/>
    <property type="match status" value="1"/>
</dbReference>
<dbReference type="PROSITE" id="PS50113">
    <property type="entry name" value="PAC"/>
    <property type="match status" value="1"/>
</dbReference>
<dbReference type="Pfam" id="PF00512">
    <property type="entry name" value="HisKA"/>
    <property type="match status" value="1"/>
</dbReference>
<evidence type="ECO:0000256" key="6">
    <source>
        <dbReference type="ARBA" id="ARBA00022606"/>
    </source>
</evidence>
<keyword evidence="10" id="KW-0547">Nucleotide-binding</keyword>
<dbReference type="InterPro" id="IPR000014">
    <property type="entry name" value="PAS"/>
</dbReference>
<keyword evidence="7" id="KW-0285">Flavoprotein</keyword>
<protein>
    <recommendedName>
        <fullName evidence="3">Blue-light-activated histidine kinase</fullName>
        <ecNumber evidence="2">2.7.13.3</ecNumber>
    </recommendedName>
</protein>
<dbReference type="PRINTS" id="PR00344">
    <property type="entry name" value="BCTRLSENSOR"/>
</dbReference>
<keyword evidence="4" id="KW-0600">Photoreceptor protein</keyword>
<proteinExistence type="predicted"/>
<dbReference type="InterPro" id="IPR004358">
    <property type="entry name" value="Sig_transdc_His_kin-like_C"/>
</dbReference>
<dbReference type="InterPro" id="IPR003018">
    <property type="entry name" value="GAF"/>
</dbReference>
<dbReference type="SMART" id="SM00448">
    <property type="entry name" value="REC"/>
    <property type="match status" value="1"/>
</dbReference>
<dbReference type="GO" id="GO:0016301">
    <property type="term" value="F:kinase activity"/>
    <property type="evidence" value="ECO:0007669"/>
    <property type="project" value="UniProtKB-KW"/>
</dbReference>
<dbReference type="InterPro" id="IPR003661">
    <property type="entry name" value="HisK_dim/P_dom"/>
</dbReference>
<dbReference type="InterPro" id="IPR011006">
    <property type="entry name" value="CheY-like_superfamily"/>
</dbReference>
<keyword evidence="14" id="KW-0675">Receptor</keyword>
<name>A0ABU0J2K4_9HYPH</name>
<feature type="domain" description="Response regulatory" evidence="17">
    <location>
        <begin position="626"/>
        <end position="741"/>
    </location>
</feature>
<dbReference type="SUPFAM" id="SSF55781">
    <property type="entry name" value="GAF domain-like"/>
    <property type="match status" value="1"/>
</dbReference>
<dbReference type="InterPro" id="IPR029016">
    <property type="entry name" value="GAF-like_dom_sf"/>
</dbReference>
<comment type="caution">
    <text evidence="19">The sequence shown here is derived from an EMBL/GenBank/DDBJ whole genome shotgun (WGS) entry which is preliminary data.</text>
</comment>
<organism evidence="19 20">
    <name type="scientific">Labrys wisconsinensis</name>
    <dbReference type="NCBI Taxonomy" id="425677"/>
    <lineage>
        <taxon>Bacteria</taxon>
        <taxon>Pseudomonadati</taxon>
        <taxon>Pseudomonadota</taxon>
        <taxon>Alphaproteobacteria</taxon>
        <taxon>Hyphomicrobiales</taxon>
        <taxon>Xanthobacteraceae</taxon>
        <taxon>Labrys</taxon>
    </lineage>
</organism>
<dbReference type="PANTHER" id="PTHR43547">
    <property type="entry name" value="TWO-COMPONENT HISTIDINE KINASE"/>
    <property type="match status" value="1"/>
</dbReference>
<dbReference type="PANTHER" id="PTHR43547:SF2">
    <property type="entry name" value="HYBRID SIGNAL TRANSDUCTION HISTIDINE KINASE C"/>
    <property type="match status" value="1"/>
</dbReference>
<dbReference type="Pfam" id="PF13185">
    <property type="entry name" value="GAF_2"/>
    <property type="match status" value="1"/>
</dbReference>